<evidence type="ECO:0000256" key="5">
    <source>
        <dbReference type="SAM" id="Phobius"/>
    </source>
</evidence>
<feature type="transmembrane region" description="Helical" evidence="5">
    <location>
        <begin position="368"/>
        <end position="388"/>
    </location>
</feature>
<dbReference type="EMBL" id="JABFUD020000009">
    <property type="protein sequence ID" value="KAI5075434.1"/>
    <property type="molecule type" value="Genomic_DNA"/>
</dbReference>
<evidence type="ECO:0000313" key="7">
    <source>
        <dbReference type="Proteomes" id="UP000886520"/>
    </source>
</evidence>
<keyword evidence="3 5" id="KW-1133">Transmembrane helix</keyword>
<dbReference type="GO" id="GO:0022857">
    <property type="term" value="F:transmembrane transporter activity"/>
    <property type="evidence" value="ECO:0007669"/>
    <property type="project" value="InterPro"/>
</dbReference>
<organism evidence="6 7">
    <name type="scientific">Adiantum capillus-veneris</name>
    <name type="common">Maidenhair fern</name>
    <dbReference type="NCBI Taxonomy" id="13818"/>
    <lineage>
        <taxon>Eukaryota</taxon>
        <taxon>Viridiplantae</taxon>
        <taxon>Streptophyta</taxon>
        <taxon>Embryophyta</taxon>
        <taxon>Tracheophyta</taxon>
        <taxon>Polypodiopsida</taxon>
        <taxon>Polypodiidae</taxon>
        <taxon>Polypodiales</taxon>
        <taxon>Pteridineae</taxon>
        <taxon>Pteridaceae</taxon>
        <taxon>Vittarioideae</taxon>
        <taxon>Adiantum</taxon>
    </lineage>
</organism>
<comment type="subcellular location">
    <subcellularLocation>
        <location evidence="1">Membrane</location>
        <topology evidence="1">Multi-pass membrane protein</topology>
    </subcellularLocation>
</comment>
<accession>A0A9D4UX04</accession>
<sequence length="405" mass="43847">MDEPLLPDNEKQTQRLSIDQVLQEWAGELGSAQLRHFTLVSLAWWLPCFLTFVMVFADQTPEWVCTSTFQSSSAIAFPAHNVSSSLFPPIYEPPVAAAQILHRNNASCTPTSSICSLAPSLWNWVDGEEASTVSRWGLICGNSYKVGLVQCMFFLGISIGAGIWGGLSDSSLGRKGVLIVTCCLSSILCLLTAFSPNYWVYVALRLATGLSAGGVGPSAFVLATEVVGPSKRGPATSTAFLCFPLFKSRPDDGIEANTVEVRKAGIIDIFKMPATRRRMVIMLFIWLTNGVCYFGINLNVQNVGDVWEAAGAGMFTSPFSTYNLVFIYTAELFPTEVRNVAIGLASQAAQVGAVSAPLVAAAAKIHEWIPFVVFSGMTIIASCLACYLPETLEKRMHETMHGMLV</sequence>
<keyword evidence="7" id="KW-1185">Reference proteome</keyword>
<comment type="caution">
    <text evidence="6">The sequence shown here is derived from an EMBL/GenBank/DDBJ whole genome shotgun (WGS) entry which is preliminary data.</text>
</comment>
<dbReference type="Pfam" id="PF07690">
    <property type="entry name" value="MFS_1"/>
    <property type="match status" value="1"/>
</dbReference>
<evidence type="ECO:0000256" key="3">
    <source>
        <dbReference type="ARBA" id="ARBA00022989"/>
    </source>
</evidence>
<dbReference type="Proteomes" id="UP000886520">
    <property type="component" value="Chromosome 9"/>
</dbReference>
<dbReference type="GO" id="GO:0016020">
    <property type="term" value="C:membrane"/>
    <property type="evidence" value="ECO:0007669"/>
    <property type="project" value="UniProtKB-SubCell"/>
</dbReference>
<keyword evidence="2 5" id="KW-0812">Transmembrane</keyword>
<keyword evidence="4 5" id="KW-0472">Membrane</keyword>
<dbReference type="PANTHER" id="PTHR24064">
    <property type="entry name" value="SOLUTE CARRIER FAMILY 22 MEMBER"/>
    <property type="match status" value="1"/>
</dbReference>
<evidence type="ECO:0000256" key="4">
    <source>
        <dbReference type="ARBA" id="ARBA00023136"/>
    </source>
</evidence>
<protein>
    <recommendedName>
        <fullName evidence="8">Major facilitator superfamily (MFS) profile domain-containing protein</fullName>
    </recommendedName>
</protein>
<evidence type="ECO:0000313" key="6">
    <source>
        <dbReference type="EMBL" id="KAI5075434.1"/>
    </source>
</evidence>
<evidence type="ECO:0008006" key="8">
    <source>
        <dbReference type="Google" id="ProtNLM"/>
    </source>
</evidence>
<dbReference type="InterPro" id="IPR011701">
    <property type="entry name" value="MFS"/>
</dbReference>
<evidence type="ECO:0000256" key="1">
    <source>
        <dbReference type="ARBA" id="ARBA00004141"/>
    </source>
</evidence>
<feature type="transmembrane region" description="Helical" evidence="5">
    <location>
        <begin position="176"/>
        <end position="194"/>
    </location>
</feature>
<feature type="transmembrane region" description="Helical" evidence="5">
    <location>
        <begin position="340"/>
        <end position="362"/>
    </location>
</feature>
<gene>
    <name evidence="6" type="ORF">GOP47_0009510</name>
</gene>
<reference evidence="6" key="1">
    <citation type="submission" date="2021-01" db="EMBL/GenBank/DDBJ databases">
        <title>Adiantum capillus-veneris genome.</title>
        <authorList>
            <person name="Fang Y."/>
            <person name="Liao Q."/>
        </authorList>
    </citation>
    <scope>NUCLEOTIDE SEQUENCE</scope>
    <source>
        <strain evidence="6">H3</strain>
        <tissue evidence="6">Leaf</tissue>
    </source>
</reference>
<feature type="transmembrane region" description="Helical" evidence="5">
    <location>
        <begin position="144"/>
        <end position="164"/>
    </location>
</feature>
<evidence type="ECO:0000256" key="2">
    <source>
        <dbReference type="ARBA" id="ARBA00022692"/>
    </source>
</evidence>
<dbReference type="SUPFAM" id="SSF103473">
    <property type="entry name" value="MFS general substrate transporter"/>
    <property type="match status" value="1"/>
</dbReference>
<dbReference type="Gene3D" id="1.20.1250.20">
    <property type="entry name" value="MFS general substrate transporter like domains"/>
    <property type="match status" value="2"/>
</dbReference>
<feature type="transmembrane region" description="Helical" evidence="5">
    <location>
        <begin position="280"/>
        <end position="300"/>
    </location>
</feature>
<dbReference type="AlphaFoldDB" id="A0A9D4UX04"/>
<proteinExistence type="predicted"/>
<name>A0A9D4UX04_ADICA</name>
<feature type="transmembrane region" description="Helical" evidence="5">
    <location>
        <begin position="37"/>
        <end position="57"/>
    </location>
</feature>
<dbReference type="InterPro" id="IPR036259">
    <property type="entry name" value="MFS_trans_sf"/>
</dbReference>
<feature type="transmembrane region" description="Helical" evidence="5">
    <location>
        <begin position="306"/>
        <end position="328"/>
    </location>
</feature>
<dbReference type="OrthoDB" id="3936150at2759"/>